<name>A0A2V4W9X9_PAEBA</name>
<dbReference type="PANTHER" id="PTHR43280:SF35">
    <property type="entry name" value="RESPONSE REGULATOR"/>
    <property type="match status" value="1"/>
</dbReference>
<evidence type="ECO:0000313" key="9">
    <source>
        <dbReference type="Proteomes" id="UP000247790"/>
    </source>
</evidence>
<keyword evidence="2" id="KW-0238">DNA-binding</keyword>
<dbReference type="InterPro" id="IPR018060">
    <property type="entry name" value="HTH_AraC"/>
</dbReference>
<dbReference type="GO" id="GO:0000160">
    <property type="term" value="P:phosphorelay signal transduction system"/>
    <property type="evidence" value="ECO:0007669"/>
    <property type="project" value="InterPro"/>
</dbReference>
<dbReference type="GO" id="GO:0003700">
    <property type="term" value="F:DNA-binding transcription factor activity"/>
    <property type="evidence" value="ECO:0007669"/>
    <property type="project" value="InterPro"/>
</dbReference>
<evidence type="ECO:0000313" key="10">
    <source>
        <dbReference type="Proteomes" id="UP000509327"/>
    </source>
</evidence>
<evidence type="ECO:0000256" key="2">
    <source>
        <dbReference type="ARBA" id="ARBA00023125"/>
    </source>
</evidence>
<evidence type="ECO:0000259" key="5">
    <source>
        <dbReference type="PROSITE" id="PS01124"/>
    </source>
</evidence>
<dbReference type="SMART" id="SM00448">
    <property type="entry name" value="REC"/>
    <property type="match status" value="1"/>
</dbReference>
<dbReference type="OrthoDB" id="2859525at2"/>
<evidence type="ECO:0000256" key="4">
    <source>
        <dbReference type="PROSITE-ProRule" id="PRU00169"/>
    </source>
</evidence>
<dbReference type="Pfam" id="PF12833">
    <property type="entry name" value="HTH_18"/>
    <property type="match status" value="1"/>
</dbReference>
<organism evidence="7 9">
    <name type="scientific">Paenibacillus barcinonensis</name>
    <dbReference type="NCBI Taxonomy" id="198119"/>
    <lineage>
        <taxon>Bacteria</taxon>
        <taxon>Bacillati</taxon>
        <taxon>Bacillota</taxon>
        <taxon>Bacilli</taxon>
        <taxon>Bacillales</taxon>
        <taxon>Paenibacillaceae</taxon>
        <taxon>Paenibacillus</taxon>
    </lineage>
</organism>
<keyword evidence="10" id="KW-1185">Reference proteome</keyword>
<dbReference type="EMBL" id="CP054614">
    <property type="protein sequence ID" value="QKS55107.1"/>
    <property type="molecule type" value="Genomic_DNA"/>
</dbReference>
<reference evidence="8 10" key="2">
    <citation type="submission" date="2020-06" db="EMBL/GenBank/DDBJ databases">
        <title>Complete genome of Paenibacillus barcinonensis KACC11450.</title>
        <authorList>
            <person name="Kim M."/>
            <person name="Park Y.-J."/>
            <person name="Shin J.-H."/>
        </authorList>
    </citation>
    <scope>NUCLEOTIDE SEQUENCE [LARGE SCALE GENOMIC DNA]</scope>
    <source>
        <strain evidence="8 10">KACC11450</strain>
    </source>
</reference>
<dbReference type="SMART" id="SM00342">
    <property type="entry name" value="HTH_ARAC"/>
    <property type="match status" value="1"/>
</dbReference>
<dbReference type="Gene3D" id="1.10.10.60">
    <property type="entry name" value="Homeodomain-like"/>
    <property type="match status" value="2"/>
</dbReference>
<protein>
    <submittedName>
        <fullName evidence="8">Helix-turn-helix domain-containing protein</fullName>
    </submittedName>
    <submittedName>
        <fullName evidence="7">Response regulator receiver domain-containing protein</fullName>
    </submittedName>
</protein>
<reference evidence="7 9" key="1">
    <citation type="submission" date="2018-06" db="EMBL/GenBank/DDBJ databases">
        <title>Genomic Encyclopedia of Type Strains, Phase III (KMG-III): the genomes of soil and plant-associated and newly described type strains.</title>
        <authorList>
            <person name="Whitman W."/>
        </authorList>
    </citation>
    <scope>NUCLEOTIDE SEQUENCE [LARGE SCALE GENOMIC DNA]</scope>
    <source>
        <strain evidence="7 9">CECT 7022</strain>
    </source>
</reference>
<dbReference type="PROSITE" id="PS50110">
    <property type="entry name" value="RESPONSE_REGULATORY"/>
    <property type="match status" value="1"/>
</dbReference>
<gene>
    <name evidence="7" type="ORF">DFQ00_11047</name>
    <name evidence="8" type="ORF">HUB98_01450</name>
</gene>
<dbReference type="InterPro" id="IPR009057">
    <property type="entry name" value="Homeodomain-like_sf"/>
</dbReference>
<dbReference type="PROSITE" id="PS01124">
    <property type="entry name" value="HTH_ARAC_FAMILY_2"/>
    <property type="match status" value="1"/>
</dbReference>
<evidence type="ECO:0000313" key="8">
    <source>
        <dbReference type="EMBL" id="QKS55107.1"/>
    </source>
</evidence>
<dbReference type="GO" id="GO:0043565">
    <property type="term" value="F:sequence-specific DNA binding"/>
    <property type="evidence" value="ECO:0007669"/>
    <property type="project" value="InterPro"/>
</dbReference>
<evidence type="ECO:0000259" key="6">
    <source>
        <dbReference type="PROSITE" id="PS50110"/>
    </source>
</evidence>
<dbReference type="InterPro" id="IPR001789">
    <property type="entry name" value="Sig_transdc_resp-reg_receiver"/>
</dbReference>
<dbReference type="Pfam" id="PF00072">
    <property type="entry name" value="Response_reg"/>
    <property type="match status" value="1"/>
</dbReference>
<evidence type="ECO:0000313" key="7">
    <source>
        <dbReference type="EMBL" id="PYE47985.1"/>
    </source>
</evidence>
<comment type="caution">
    <text evidence="4">Lacks conserved residue(s) required for the propagation of feature annotation.</text>
</comment>
<feature type="domain" description="HTH araC/xylS-type" evidence="5">
    <location>
        <begin position="150"/>
        <end position="248"/>
    </location>
</feature>
<evidence type="ECO:0000256" key="1">
    <source>
        <dbReference type="ARBA" id="ARBA00023015"/>
    </source>
</evidence>
<dbReference type="SUPFAM" id="SSF52172">
    <property type="entry name" value="CheY-like"/>
    <property type="match status" value="1"/>
</dbReference>
<dbReference type="PANTHER" id="PTHR43280">
    <property type="entry name" value="ARAC-FAMILY TRANSCRIPTIONAL REGULATOR"/>
    <property type="match status" value="1"/>
</dbReference>
<dbReference type="InterPro" id="IPR011006">
    <property type="entry name" value="CheY-like_superfamily"/>
</dbReference>
<feature type="domain" description="Response regulatory" evidence="6">
    <location>
        <begin position="2"/>
        <end position="118"/>
    </location>
</feature>
<dbReference type="EMBL" id="QJSW01000010">
    <property type="protein sequence ID" value="PYE47985.1"/>
    <property type="molecule type" value="Genomic_DNA"/>
</dbReference>
<sequence>MHILLVDYSHHLARILGPLLEESKAPFTIKHHVSNSSEALAALSEQEFNVVVVHTEQYDAAGLWLCHHIRQISDIPIVLLGGRDQFRLVRKALTYQVNDYLPAPFKPAALLHSLHRLQSRLGPAPAKKRPALKPPIQLNGKAMDSTHVIRVVKAYVREHLHEELTLKRIADMLHFNCAYLGQKFKTEEKISFNDYMLHERMKKAKHLLLSTNLRIYEIALEVGYRDIDWFYKKFKVYAGSSPNAYRRQKANTA</sequence>
<keyword evidence="3" id="KW-0804">Transcription</keyword>
<dbReference type="RefSeq" id="WP_110897530.1">
    <property type="nucleotide sequence ID" value="NZ_CP054614.1"/>
</dbReference>
<dbReference type="Gene3D" id="3.40.50.2300">
    <property type="match status" value="1"/>
</dbReference>
<dbReference type="Proteomes" id="UP000509327">
    <property type="component" value="Chromosome"/>
</dbReference>
<accession>A0A2V4W9X9</accession>
<keyword evidence="1" id="KW-0805">Transcription regulation</keyword>
<proteinExistence type="predicted"/>
<evidence type="ECO:0000256" key="3">
    <source>
        <dbReference type="ARBA" id="ARBA00023163"/>
    </source>
</evidence>
<dbReference type="AlphaFoldDB" id="A0A2V4W9X9"/>
<dbReference type="Proteomes" id="UP000247790">
    <property type="component" value="Unassembled WGS sequence"/>
</dbReference>
<dbReference type="SUPFAM" id="SSF46689">
    <property type="entry name" value="Homeodomain-like"/>
    <property type="match status" value="2"/>
</dbReference>